<dbReference type="InterPro" id="IPR001180">
    <property type="entry name" value="CNH_dom"/>
</dbReference>
<dbReference type="PROSITE" id="PS50219">
    <property type="entry name" value="CNH"/>
    <property type="match status" value="1"/>
</dbReference>
<dbReference type="EMBL" id="KN837119">
    <property type="protein sequence ID" value="KIJ44130.1"/>
    <property type="molecule type" value="Genomic_DNA"/>
</dbReference>
<dbReference type="GO" id="GO:0005085">
    <property type="term" value="F:guanyl-nucleotide exchange factor activity"/>
    <property type="evidence" value="ECO:0007669"/>
    <property type="project" value="UniProtKB-KW"/>
</dbReference>
<accession>A0A0C9VYN1</accession>
<name>A0A0C9VYN1_SPHS4</name>
<dbReference type="HOGENOM" id="CLU_721932_0_0_1"/>
<organism evidence="3 4">
    <name type="scientific">Sphaerobolus stellatus (strain SS14)</name>
    <dbReference type="NCBI Taxonomy" id="990650"/>
    <lineage>
        <taxon>Eukaryota</taxon>
        <taxon>Fungi</taxon>
        <taxon>Dikarya</taxon>
        <taxon>Basidiomycota</taxon>
        <taxon>Agaricomycotina</taxon>
        <taxon>Agaricomycetes</taxon>
        <taxon>Phallomycetidae</taxon>
        <taxon>Geastrales</taxon>
        <taxon>Sphaerobolaceae</taxon>
        <taxon>Sphaerobolus</taxon>
    </lineage>
</organism>
<gene>
    <name evidence="3" type="ORF">M422DRAFT_252626</name>
</gene>
<dbReference type="PANTHER" id="PTHR46572">
    <property type="entry name" value="RHO1 GDP-GTP EXCHANGE PROTEIN 1-RELATED"/>
    <property type="match status" value="1"/>
</dbReference>
<dbReference type="AlphaFoldDB" id="A0A0C9VYN1"/>
<dbReference type="OrthoDB" id="2272012at2759"/>
<dbReference type="Proteomes" id="UP000054279">
    <property type="component" value="Unassembled WGS sequence"/>
</dbReference>
<keyword evidence="1" id="KW-0344">Guanine-nucleotide releasing factor</keyword>
<proteinExistence type="predicted"/>
<sequence length="383" mass="43336">MRDIFQVVRLNNAPIRAAPTRTSHLPGLITCTLPFSYPDGRSFVAIGCTEGIWVADARDPDFLHRVLDLKGTSEFAVIEHFRIFLVLADRVDALDPYSQDTRVPQKLSANHNVESFRVGIWIESLVIAYRRRDGLDSIFRFLEPHTGYPIPEDLNPADPDPIVTDLGNTQILHFKTIKEIYIPESCNDIMFFRTYIAVLRNRGVELIFKQTLETQSMLDTKDPRFKKSLAKRCKAGTVRGISRTRNGDFLICYDTFGLLIDRYGTPLYSTTHTIDWHGPVHTFIPLFPYVVLFKPTSLEIRDGTTGALEQVIFGPNMRCTWRGPSQLDLGPGALDEDSLVPPQEAHERSRVMYVLNAPGVASVGGEVSQHVYNLVLKMDEEQQ</sequence>
<keyword evidence="4" id="KW-1185">Reference proteome</keyword>
<dbReference type="Pfam" id="PF00780">
    <property type="entry name" value="CNH"/>
    <property type="match status" value="1"/>
</dbReference>
<dbReference type="InterPro" id="IPR052233">
    <property type="entry name" value="Rho-type_GEFs"/>
</dbReference>
<evidence type="ECO:0000259" key="2">
    <source>
        <dbReference type="PROSITE" id="PS50219"/>
    </source>
</evidence>
<evidence type="ECO:0000313" key="4">
    <source>
        <dbReference type="Proteomes" id="UP000054279"/>
    </source>
</evidence>
<feature type="domain" description="CNH" evidence="2">
    <location>
        <begin position="26"/>
        <end position="327"/>
    </location>
</feature>
<protein>
    <submittedName>
        <fullName evidence="3">Unplaced genomic scaffold SPHSTscaffold_44, whole genome shotgun sequence</fullName>
    </submittedName>
</protein>
<evidence type="ECO:0000313" key="3">
    <source>
        <dbReference type="EMBL" id="KIJ44130.1"/>
    </source>
</evidence>
<reference evidence="3 4" key="1">
    <citation type="submission" date="2014-06" db="EMBL/GenBank/DDBJ databases">
        <title>Evolutionary Origins and Diversification of the Mycorrhizal Mutualists.</title>
        <authorList>
            <consortium name="DOE Joint Genome Institute"/>
            <consortium name="Mycorrhizal Genomics Consortium"/>
            <person name="Kohler A."/>
            <person name="Kuo A."/>
            <person name="Nagy L.G."/>
            <person name="Floudas D."/>
            <person name="Copeland A."/>
            <person name="Barry K.W."/>
            <person name="Cichocki N."/>
            <person name="Veneault-Fourrey C."/>
            <person name="LaButti K."/>
            <person name="Lindquist E.A."/>
            <person name="Lipzen A."/>
            <person name="Lundell T."/>
            <person name="Morin E."/>
            <person name="Murat C."/>
            <person name="Riley R."/>
            <person name="Ohm R."/>
            <person name="Sun H."/>
            <person name="Tunlid A."/>
            <person name="Henrissat B."/>
            <person name="Grigoriev I.V."/>
            <person name="Hibbett D.S."/>
            <person name="Martin F."/>
        </authorList>
    </citation>
    <scope>NUCLEOTIDE SEQUENCE [LARGE SCALE GENOMIC DNA]</scope>
    <source>
        <strain evidence="3 4">SS14</strain>
    </source>
</reference>
<dbReference type="PANTHER" id="PTHR46572:SF1">
    <property type="entry name" value="RHO1 GUANINE NUCLEOTIDE EXCHANGE FACTOR TUS1"/>
    <property type="match status" value="1"/>
</dbReference>
<evidence type="ECO:0000256" key="1">
    <source>
        <dbReference type="ARBA" id="ARBA00022658"/>
    </source>
</evidence>